<organism evidence="2 3">
    <name type="scientific">Rhodopirellula halodulae</name>
    <dbReference type="NCBI Taxonomy" id="2894198"/>
    <lineage>
        <taxon>Bacteria</taxon>
        <taxon>Pseudomonadati</taxon>
        <taxon>Planctomycetota</taxon>
        <taxon>Planctomycetia</taxon>
        <taxon>Pirellulales</taxon>
        <taxon>Pirellulaceae</taxon>
        <taxon>Rhodopirellula</taxon>
    </lineage>
</organism>
<evidence type="ECO:0000313" key="2">
    <source>
        <dbReference type="EMBL" id="MCC9643207.1"/>
    </source>
</evidence>
<comment type="caution">
    <text evidence="2">The sequence shown here is derived from an EMBL/GenBank/DDBJ whole genome shotgun (WGS) entry which is preliminary data.</text>
</comment>
<dbReference type="EMBL" id="JAJKFW010000023">
    <property type="protein sequence ID" value="MCC9643207.1"/>
    <property type="molecule type" value="Genomic_DNA"/>
</dbReference>
<dbReference type="InterPro" id="IPR007166">
    <property type="entry name" value="Class3_signal_pept_motif"/>
</dbReference>
<proteinExistence type="predicted"/>
<evidence type="ECO:0000256" key="1">
    <source>
        <dbReference type="SAM" id="Phobius"/>
    </source>
</evidence>
<dbReference type="RefSeq" id="WP_230274146.1">
    <property type="nucleotide sequence ID" value="NZ_JAJKFW010000023.1"/>
</dbReference>
<dbReference type="Proteomes" id="UP001430306">
    <property type="component" value="Unassembled WGS sequence"/>
</dbReference>
<keyword evidence="3" id="KW-1185">Reference proteome</keyword>
<feature type="transmembrane region" description="Helical" evidence="1">
    <location>
        <begin position="49"/>
        <end position="70"/>
    </location>
</feature>
<accession>A0ABS8NJU2</accession>
<sequence>MDGSFVAAIHGLHWSCGTFCQATKHFVNSFFLKENNMRKMLRNKKGQGLVEYGLIIAGVALICAAAVSVFGHKTSDLFAAVATILPGAHTDDNGPIVSGKLIETTGASSDGIALDASGIAGAVGDERLSLNVGVTPSGVEGQGFGGLILEAE</sequence>
<gene>
    <name evidence="2" type="ORF">LOC71_13060</name>
</gene>
<keyword evidence="1" id="KW-0812">Transmembrane</keyword>
<keyword evidence="1" id="KW-1133">Transmembrane helix</keyword>
<evidence type="ECO:0000313" key="3">
    <source>
        <dbReference type="Proteomes" id="UP001430306"/>
    </source>
</evidence>
<name>A0ABS8NJU2_9BACT</name>
<reference evidence="2" key="1">
    <citation type="submission" date="2021-11" db="EMBL/GenBank/DDBJ databases">
        <title>Genome sequence.</title>
        <authorList>
            <person name="Sun Q."/>
        </authorList>
    </citation>
    <scope>NUCLEOTIDE SEQUENCE</scope>
    <source>
        <strain evidence="2">JC740</strain>
    </source>
</reference>
<dbReference type="Pfam" id="PF04021">
    <property type="entry name" value="Class_IIIsignal"/>
    <property type="match status" value="1"/>
</dbReference>
<keyword evidence="1" id="KW-0472">Membrane</keyword>
<protein>
    <submittedName>
        <fullName evidence="2">Class III signal peptide-containing protein</fullName>
    </submittedName>
</protein>